<dbReference type="GO" id="GO:0005634">
    <property type="term" value="C:nucleus"/>
    <property type="evidence" value="ECO:0007669"/>
    <property type="project" value="TreeGrafter"/>
</dbReference>
<dbReference type="GO" id="GO:0003906">
    <property type="term" value="F:DNA-(apurinic or apyrimidinic site) endonuclease activity"/>
    <property type="evidence" value="ECO:0007669"/>
    <property type="project" value="TreeGrafter"/>
</dbReference>
<feature type="binding site" evidence="8">
    <location>
        <position position="378"/>
    </location>
    <ligand>
        <name>Mg(2+)</name>
        <dbReference type="ChEBI" id="CHEBI:18420"/>
        <label>1</label>
    </ligand>
</feature>
<evidence type="ECO:0000256" key="1">
    <source>
        <dbReference type="ARBA" id="ARBA00000493"/>
    </source>
</evidence>
<feature type="active site" evidence="7">
    <location>
        <position position="241"/>
    </location>
</feature>
<dbReference type="PROSITE" id="PS00727">
    <property type="entry name" value="AP_NUCLEASE_F1_2"/>
    <property type="match status" value="1"/>
</dbReference>
<dbReference type="SUPFAM" id="SSF56219">
    <property type="entry name" value="DNase I-like"/>
    <property type="match status" value="1"/>
</dbReference>
<feature type="binding site" evidence="8">
    <location>
        <position position="141"/>
    </location>
    <ligand>
        <name>Mg(2+)</name>
        <dbReference type="ChEBI" id="CHEBI:18420"/>
        <label>1</label>
    </ligand>
</feature>
<evidence type="ECO:0000256" key="11">
    <source>
        <dbReference type="SAM" id="MobiDB-lite"/>
    </source>
</evidence>
<feature type="region of interest" description="Disordered" evidence="11">
    <location>
        <begin position="43"/>
        <end position="129"/>
    </location>
</feature>
<keyword evidence="12" id="KW-0812">Transmembrane</keyword>
<dbReference type="GO" id="GO:0046872">
    <property type="term" value="F:metal ion binding"/>
    <property type="evidence" value="ECO:0007669"/>
    <property type="project" value="UniProtKB-KW"/>
</dbReference>
<keyword evidence="12" id="KW-0472">Membrane</keyword>
<keyword evidence="5" id="KW-0378">Hydrolase</keyword>
<protein>
    <recommendedName>
        <fullName evidence="10">DNA-(apurinic or apyrimidinic site) endonuclease</fullName>
        <ecNumber evidence="10">3.1.-.-</ecNumber>
    </recommendedName>
</protein>
<evidence type="ECO:0000256" key="10">
    <source>
        <dbReference type="RuleBase" id="RU362131"/>
    </source>
</evidence>
<dbReference type="NCBIfam" id="TIGR00633">
    <property type="entry name" value="xth"/>
    <property type="match status" value="1"/>
</dbReference>
<feature type="active site" description="Proton donor/acceptor" evidence="7">
    <location>
        <position position="280"/>
    </location>
</feature>
<dbReference type="Pfam" id="PF03372">
    <property type="entry name" value="Exo_endo_phos"/>
    <property type="match status" value="1"/>
</dbReference>
<keyword evidence="10" id="KW-0227">DNA damage</keyword>
<evidence type="ECO:0000256" key="6">
    <source>
        <dbReference type="ARBA" id="ARBA00022842"/>
    </source>
</evidence>
<reference evidence="14" key="1">
    <citation type="submission" date="2021-12" db="EMBL/GenBank/DDBJ databases">
        <authorList>
            <person name="King R."/>
        </authorList>
    </citation>
    <scope>NUCLEOTIDE SEQUENCE</scope>
</reference>
<feature type="domain" description="Endonuclease/exonuclease/phosphatase" evidence="13">
    <location>
        <begin position="138"/>
        <end position="378"/>
    </location>
</feature>
<dbReference type="GO" id="GO:0003677">
    <property type="term" value="F:DNA binding"/>
    <property type="evidence" value="ECO:0007669"/>
    <property type="project" value="InterPro"/>
</dbReference>
<dbReference type="FunFam" id="3.60.10.10:FF:000041">
    <property type="entry name" value="DNA-(apurinic or apyrimidinic site) lyase"/>
    <property type="match status" value="1"/>
</dbReference>
<keyword evidence="15" id="KW-1185">Reference proteome</keyword>
<feature type="active site" description="Proton acceptor" evidence="7">
    <location>
        <position position="378"/>
    </location>
</feature>
<dbReference type="EC" id="3.1.-.-" evidence="10"/>
<dbReference type="AlphaFoldDB" id="A0A9P0G5W1"/>
<dbReference type="KEGG" id="btab:109032096"/>
<sequence>MASGAQYRFQKRYLFLIFFLLGTYEWLRRLNRDALDALYEKRKADEQKEELSASDSDEPQKPKALQSDGGSSDESAEETPKKKSKRGPKKSASAPKAKKAKTEKDEVKAPETGAGEDTDTWTNKETDSEGRKWNLKIASWNVAGIRAVLKKNGQDYIKKEDADIVCLQEVKCKEGELPGEGRFKGYHMYWCAGMKPGYAGVALYSKEKPLSVKKGLGKPEHDEEGRVITAEYEKFYVVGTYVPNAGQGLKTLPKRLKWNTDFENYLKELDEKKPVILVGDLNVAHEEIDLANPKTNQKSAGFTKEEREGMTHLLKQGFVDTFRHLYPDKKGAYTYWTYLRNARANNTGWRLDYFVLSERLVPNVCDNVMRSKVMGSDHCPIVLFLHV</sequence>
<evidence type="ECO:0000313" key="14">
    <source>
        <dbReference type="EMBL" id="CAH0775763.1"/>
    </source>
</evidence>
<dbReference type="PANTHER" id="PTHR22748:SF6">
    <property type="entry name" value="DNA-(APURINIC OR APYRIMIDINIC SITE) ENDONUCLEASE"/>
    <property type="match status" value="1"/>
</dbReference>
<dbReference type="InterPro" id="IPR004808">
    <property type="entry name" value="AP_endonuc_1"/>
</dbReference>
<organism evidence="14 15">
    <name type="scientific">Bemisia tabaci</name>
    <name type="common">Sweetpotato whitefly</name>
    <name type="synonym">Aleurodes tabaci</name>
    <dbReference type="NCBI Taxonomy" id="7038"/>
    <lineage>
        <taxon>Eukaryota</taxon>
        <taxon>Metazoa</taxon>
        <taxon>Ecdysozoa</taxon>
        <taxon>Arthropoda</taxon>
        <taxon>Hexapoda</taxon>
        <taxon>Insecta</taxon>
        <taxon>Pterygota</taxon>
        <taxon>Neoptera</taxon>
        <taxon>Paraneoptera</taxon>
        <taxon>Hemiptera</taxon>
        <taxon>Sternorrhyncha</taxon>
        <taxon>Aleyrodoidea</taxon>
        <taxon>Aleyrodidae</taxon>
        <taxon>Aleyrodinae</taxon>
        <taxon>Bemisia</taxon>
    </lineage>
</organism>
<feature type="binding site" evidence="8">
    <location>
        <position position="377"/>
    </location>
    <ligand>
        <name>Mg(2+)</name>
        <dbReference type="ChEBI" id="CHEBI:18420"/>
        <label>1</label>
    </ligand>
</feature>
<name>A0A9P0G5W1_BEMTA</name>
<comment type="cofactor">
    <cofactor evidence="2">
        <name>Mn(2+)</name>
        <dbReference type="ChEBI" id="CHEBI:29035"/>
    </cofactor>
</comment>
<feature type="compositionally biased region" description="Basic and acidic residues" evidence="11">
    <location>
        <begin position="100"/>
        <end position="109"/>
    </location>
</feature>
<comment type="cofactor">
    <cofactor evidence="8 10">
        <name>Mg(2+)</name>
        <dbReference type="ChEBI" id="CHEBI:18420"/>
    </cofactor>
    <cofactor evidence="8 10">
        <name>Mn(2+)</name>
        <dbReference type="ChEBI" id="CHEBI:29035"/>
    </cofactor>
    <text evidence="8 10">Probably binds two magnesium or manganese ions per subunit.</text>
</comment>
<dbReference type="InterPro" id="IPR020847">
    <property type="entry name" value="AP_endonuclease_F1_BS"/>
</dbReference>
<dbReference type="PROSITE" id="PS00728">
    <property type="entry name" value="AP_NUCLEASE_F1_3"/>
    <property type="match status" value="1"/>
</dbReference>
<dbReference type="PROSITE" id="PS00726">
    <property type="entry name" value="AP_NUCLEASE_F1_1"/>
    <property type="match status" value="1"/>
</dbReference>
<keyword evidence="6 8" id="KW-0460">Magnesium</keyword>
<gene>
    <name evidence="14" type="ORF">BEMITA_LOCUS11937</name>
</gene>
<evidence type="ECO:0000256" key="2">
    <source>
        <dbReference type="ARBA" id="ARBA00001936"/>
    </source>
</evidence>
<dbReference type="GO" id="GO:0008081">
    <property type="term" value="F:phosphoric diester hydrolase activity"/>
    <property type="evidence" value="ECO:0007669"/>
    <property type="project" value="TreeGrafter"/>
</dbReference>
<evidence type="ECO:0000256" key="5">
    <source>
        <dbReference type="ARBA" id="ARBA00022801"/>
    </source>
</evidence>
<feature type="transmembrane region" description="Helical" evidence="12">
    <location>
        <begin position="12"/>
        <end position="27"/>
    </location>
</feature>
<dbReference type="InterPro" id="IPR005135">
    <property type="entry name" value="Endo/exonuclease/phosphatase"/>
</dbReference>
<dbReference type="CDD" id="cd09087">
    <property type="entry name" value="Ape1-like_AP-endo"/>
    <property type="match status" value="1"/>
</dbReference>
<dbReference type="Proteomes" id="UP001152759">
    <property type="component" value="Chromosome 7"/>
</dbReference>
<feature type="site" description="Interaction with DNA substrate" evidence="9">
    <location>
        <position position="378"/>
    </location>
</feature>
<evidence type="ECO:0000256" key="4">
    <source>
        <dbReference type="ARBA" id="ARBA00022723"/>
    </source>
</evidence>
<feature type="binding site" evidence="8">
    <location>
        <position position="280"/>
    </location>
    <ligand>
        <name>Mg(2+)</name>
        <dbReference type="ChEBI" id="CHEBI:18420"/>
        <label>1</label>
    </ligand>
</feature>
<evidence type="ECO:0000256" key="9">
    <source>
        <dbReference type="PIRSR" id="PIRSR604808-3"/>
    </source>
</evidence>
<dbReference type="PROSITE" id="PS51435">
    <property type="entry name" value="AP_NUCLEASE_F1_4"/>
    <property type="match status" value="1"/>
</dbReference>
<evidence type="ECO:0000256" key="3">
    <source>
        <dbReference type="ARBA" id="ARBA00007092"/>
    </source>
</evidence>
<dbReference type="GO" id="GO:0006284">
    <property type="term" value="P:base-excision repair"/>
    <property type="evidence" value="ECO:0007669"/>
    <property type="project" value="TreeGrafter"/>
</dbReference>
<accession>A0A9P0G5W1</accession>
<comment type="similarity">
    <text evidence="3 10">Belongs to the DNA repair enzymes AP/ExoA family.</text>
</comment>
<keyword evidence="12" id="KW-1133">Transmembrane helix</keyword>
<dbReference type="InterPro" id="IPR020848">
    <property type="entry name" value="AP_endonuclease_F1_CS"/>
</dbReference>
<feature type="binding site" evidence="8">
    <location>
        <position position="282"/>
    </location>
    <ligand>
        <name>Mg(2+)</name>
        <dbReference type="ChEBI" id="CHEBI:18420"/>
        <label>1</label>
    </ligand>
</feature>
<feature type="site" description="Important for catalytic activity" evidence="9">
    <location>
        <position position="352"/>
    </location>
</feature>
<dbReference type="InterPro" id="IPR036691">
    <property type="entry name" value="Endo/exonu/phosph_ase_sf"/>
</dbReference>
<proteinExistence type="inferred from homology"/>
<feature type="binding site" evidence="8">
    <location>
        <position position="169"/>
    </location>
    <ligand>
        <name>Mg(2+)</name>
        <dbReference type="ChEBI" id="CHEBI:18420"/>
        <label>1</label>
    </ligand>
</feature>
<evidence type="ECO:0000313" key="15">
    <source>
        <dbReference type="Proteomes" id="UP001152759"/>
    </source>
</evidence>
<comment type="catalytic activity">
    <reaction evidence="1">
        <text>Exonucleolytic cleavage in the 3'- to 5'-direction to yield nucleoside 5'-phosphates.</text>
        <dbReference type="EC" id="3.1.11.2"/>
    </reaction>
</comment>
<dbReference type="NCBIfam" id="TIGR00195">
    <property type="entry name" value="exoDNase_III"/>
    <property type="match status" value="1"/>
</dbReference>
<keyword evidence="8" id="KW-0464">Manganese</keyword>
<dbReference type="EMBL" id="OU963868">
    <property type="protein sequence ID" value="CAH0775763.1"/>
    <property type="molecule type" value="Genomic_DNA"/>
</dbReference>
<keyword evidence="10" id="KW-0234">DNA repair</keyword>
<evidence type="ECO:0000256" key="7">
    <source>
        <dbReference type="PIRSR" id="PIRSR604808-1"/>
    </source>
</evidence>
<evidence type="ECO:0000256" key="8">
    <source>
        <dbReference type="PIRSR" id="PIRSR604808-2"/>
    </source>
</evidence>
<dbReference type="GO" id="GO:0008311">
    <property type="term" value="F:double-stranded DNA 3'-5' DNA exonuclease activity"/>
    <property type="evidence" value="ECO:0007669"/>
    <property type="project" value="UniProtKB-EC"/>
</dbReference>
<keyword evidence="4 8" id="KW-0479">Metal-binding</keyword>
<feature type="site" description="Transition state stabilizer" evidence="9">
    <location>
        <position position="282"/>
    </location>
</feature>
<evidence type="ECO:0000259" key="13">
    <source>
        <dbReference type="Pfam" id="PF03372"/>
    </source>
</evidence>
<evidence type="ECO:0000256" key="12">
    <source>
        <dbReference type="SAM" id="Phobius"/>
    </source>
</evidence>
<dbReference type="Gene3D" id="3.60.10.10">
    <property type="entry name" value="Endonuclease/exonuclease/phosphatase"/>
    <property type="match status" value="1"/>
</dbReference>
<dbReference type="PANTHER" id="PTHR22748">
    <property type="entry name" value="AP ENDONUCLEASE"/>
    <property type="match status" value="1"/>
</dbReference>